<evidence type="ECO:0000256" key="1">
    <source>
        <dbReference type="SAM" id="Phobius"/>
    </source>
</evidence>
<keyword evidence="1" id="KW-0812">Transmembrane</keyword>
<evidence type="ECO:0000313" key="2">
    <source>
        <dbReference type="EMBL" id="AIF09289.1"/>
    </source>
</evidence>
<feature type="transmembrane region" description="Helical" evidence="1">
    <location>
        <begin position="7"/>
        <end position="27"/>
    </location>
</feature>
<feature type="transmembrane region" description="Helical" evidence="1">
    <location>
        <begin position="39"/>
        <end position="58"/>
    </location>
</feature>
<proteinExistence type="predicted"/>
<keyword evidence="1" id="KW-0472">Membrane</keyword>
<accession>A0A075GZQ6</accession>
<reference evidence="2" key="1">
    <citation type="journal article" date="2014" name="Genome Biol. Evol.">
        <title>Pangenome evidence for extensive interdomain horizontal transfer affecting lineage core and shell genes in uncultured planktonic thaumarchaeota and euryarchaeota.</title>
        <authorList>
            <person name="Deschamps P."/>
            <person name="Zivanovic Y."/>
            <person name="Moreira D."/>
            <person name="Rodriguez-Valera F."/>
            <person name="Lopez-Garcia P."/>
        </authorList>
    </citation>
    <scope>NUCLEOTIDE SEQUENCE</scope>
</reference>
<dbReference type="AlphaFoldDB" id="A0A075GZQ6"/>
<organism evidence="2">
    <name type="scientific">uncultured marine group II/III euryarchaeote KM3_35_G08</name>
    <dbReference type="NCBI Taxonomy" id="1456438"/>
    <lineage>
        <taxon>Archaea</taxon>
        <taxon>Methanobacteriati</taxon>
        <taxon>Methanobacteriota</taxon>
        <taxon>environmental samples</taxon>
    </lineage>
</organism>
<keyword evidence="1" id="KW-1133">Transmembrane helix</keyword>
<protein>
    <submittedName>
        <fullName evidence="2">Uncharacterized protein</fullName>
    </submittedName>
</protein>
<dbReference type="EMBL" id="KF900857">
    <property type="protein sequence ID" value="AIF09289.1"/>
    <property type="molecule type" value="Genomic_DNA"/>
</dbReference>
<name>A0A075GZQ6_9EURY</name>
<sequence>MQTRQKLGVLLMLLFMPINGPLWRMGLSELGYEVPLGEFQGFALTLILFVVGAGLLIGPRIQQATE</sequence>